<dbReference type="EMBL" id="CAEZTD010000146">
    <property type="protein sequence ID" value="CAB4572649.1"/>
    <property type="molecule type" value="Genomic_DNA"/>
</dbReference>
<reference evidence="1" key="1">
    <citation type="submission" date="2020-05" db="EMBL/GenBank/DDBJ databases">
        <authorList>
            <person name="Chiriac C."/>
            <person name="Salcher M."/>
            <person name="Ghai R."/>
            <person name="Kavagutti S V."/>
        </authorList>
    </citation>
    <scope>NUCLEOTIDE SEQUENCE</scope>
</reference>
<accession>A0A6J6EBG9</accession>
<proteinExistence type="predicted"/>
<gene>
    <name evidence="1" type="ORF">UFOPK1591_01387</name>
</gene>
<name>A0A6J6EBG9_9ZZZZ</name>
<organism evidence="1">
    <name type="scientific">freshwater metagenome</name>
    <dbReference type="NCBI Taxonomy" id="449393"/>
    <lineage>
        <taxon>unclassified sequences</taxon>
        <taxon>metagenomes</taxon>
        <taxon>ecological metagenomes</taxon>
    </lineage>
</organism>
<dbReference type="AlphaFoldDB" id="A0A6J6EBG9"/>
<sequence length="129" mass="14580">MDALAHILRNRWIPRHQGLRLKHRLGVAADLHRMLPQPHAHSGKRLVGARYLAGRVCRAHGVERFLEGIGHTQHWPRGHPPTDTRARKFAHHGCPFPHARRGLTLAEGSVDPKTFGSVAKHIPFAHELR</sequence>
<protein>
    <submittedName>
        <fullName evidence="1">Unannotated protein</fullName>
    </submittedName>
</protein>
<evidence type="ECO:0000313" key="1">
    <source>
        <dbReference type="EMBL" id="CAB4572649.1"/>
    </source>
</evidence>